<dbReference type="Proteomes" id="UP001595901">
    <property type="component" value="Unassembled WGS sequence"/>
</dbReference>
<proteinExistence type="predicted"/>
<evidence type="ECO:0000256" key="2">
    <source>
        <dbReference type="ARBA" id="ARBA00022525"/>
    </source>
</evidence>
<evidence type="ECO:0000256" key="4">
    <source>
        <dbReference type="ARBA" id="ARBA00023088"/>
    </source>
</evidence>
<dbReference type="EMBL" id="JBHSAC010000062">
    <property type="protein sequence ID" value="MFC3932631.1"/>
    <property type="molecule type" value="Genomic_DNA"/>
</dbReference>
<feature type="non-terminal residue" evidence="8">
    <location>
        <position position="1"/>
    </location>
</feature>
<keyword evidence="1" id="KW-0134">Cell wall</keyword>
<organism evidence="8 9">
    <name type="scientific">Streptococcus dentapri</name>
    <dbReference type="NCBI Taxonomy" id="573564"/>
    <lineage>
        <taxon>Bacteria</taxon>
        <taxon>Bacillati</taxon>
        <taxon>Bacillota</taxon>
        <taxon>Bacilli</taxon>
        <taxon>Lactobacillales</taxon>
        <taxon>Streptococcaceae</taxon>
        <taxon>Streptococcus</taxon>
    </lineage>
</organism>
<reference evidence="9" key="1">
    <citation type="journal article" date="2019" name="Int. J. Syst. Evol. Microbiol.">
        <title>The Global Catalogue of Microorganisms (GCM) 10K type strain sequencing project: providing services to taxonomists for standard genome sequencing and annotation.</title>
        <authorList>
            <consortium name="The Broad Institute Genomics Platform"/>
            <consortium name="The Broad Institute Genome Sequencing Center for Infectious Disease"/>
            <person name="Wu L."/>
            <person name="Ma J."/>
        </authorList>
    </citation>
    <scope>NUCLEOTIDE SEQUENCE [LARGE SCALE GENOMIC DNA]</scope>
    <source>
        <strain evidence="9">CCUG 58728</strain>
    </source>
</reference>
<evidence type="ECO:0000313" key="8">
    <source>
        <dbReference type="EMBL" id="MFC3932631.1"/>
    </source>
</evidence>
<dbReference type="NCBIfam" id="TIGR01167">
    <property type="entry name" value="LPXTG_anchor"/>
    <property type="match status" value="1"/>
</dbReference>
<feature type="region of interest" description="Disordered" evidence="5">
    <location>
        <begin position="1"/>
        <end position="34"/>
    </location>
</feature>
<feature type="domain" description="Gram-positive cocci surface proteins LPxTG" evidence="7">
    <location>
        <begin position="59"/>
        <end position="93"/>
    </location>
</feature>
<name>A0ABV8D2V2_9STRE</name>
<evidence type="ECO:0000256" key="1">
    <source>
        <dbReference type="ARBA" id="ARBA00022512"/>
    </source>
</evidence>
<keyword evidence="6" id="KW-1133">Transmembrane helix</keyword>
<evidence type="ECO:0000259" key="7">
    <source>
        <dbReference type="PROSITE" id="PS50847"/>
    </source>
</evidence>
<evidence type="ECO:0000313" key="9">
    <source>
        <dbReference type="Proteomes" id="UP001595901"/>
    </source>
</evidence>
<evidence type="ECO:0000256" key="6">
    <source>
        <dbReference type="SAM" id="Phobius"/>
    </source>
</evidence>
<keyword evidence="2" id="KW-0964">Secreted</keyword>
<sequence>DNDGILDVDDKNPKVADSSAPEINPSPSMRAESDSLSVSVAELKAETPIPKTRSDVKTLPKTGDSDFGFLTSLGLLLTAFGIFGLRKKDDSEK</sequence>
<dbReference type="PROSITE" id="PS50847">
    <property type="entry name" value="GRAM_POS_ANCHORING"/>
    <property type="match status" value="1"/>
</dbReference>
<comment type="caution">
    <text evidence="8">The sequence shown here is derived from an EMBL/GenBank/DDBJ whole genome shotgun (WGS) entry which is preliminary data.</text>
</comment>
<keyword evidence="3" id="KW-0732">Signal</keyword>
<accession>A0ABV8D2V2</accession>
<keyword evidence="9" id="KW-1185">Reference proteome</keyword>
<keyword evidence="4" id="KW-0572">Peptidoglycan-anchor</keyword>
<protein>
    <submittedName>
        <fullName evidence="8">LPXTG cell wall anchor domain-containing protein</fullName>
    </submittedName>
</protein>
<evidence type="ECO:0000256" key="3">
    <source>
        <dbReference type="ARBA" id="ARBA00022729"/>
    </source>
</evidence>
<keyword evidence="6" id="KW-0812">Transmembrane</keyword>
<dbReference type="Pfam" id="PF00746">
    <property type="entry name" value="Gram_pos_anchor"/>
    <property type="match status" value="1"/>
</dbReference>
<dbReference type="RefSeq" id="WP_380432184.1">
    <property type="nucleotide sequence ID" value="NZ_JBHSAC010000062.1"/>
</dbReference>
<gene>
    <name evidence="8" type="ORF">ACFOSE_07660</name>
</gene>
<feature type="transmembrane region" description="Helical" evidence="6">
    <location>
        <begin position="67"/>
        <end position="85"/>
    </location>
</feature>
<evidence type="ECO:0000256" key="5">
    <source>
        <dbReference type="SAM" id="MobiDB-lite"/>
    </source>
</evidence>
<dbReference type="InterPro" id="IPR019931">
    <property type="entry name" value="LPXTG_anchor"/>
</dbReference>
<keyword evidence="6" id="KW-0472">Membrane</keyword>